<dbReference type="InterPro" id="IPR001878">
    <property type="entry name" value="Znf_CCHC"/>
</dbReference>
<dbReference type="EMBL" id="VSWD01000005">
    <property type="protein sequence ID" value="KAK3103355.1"/>
    <property type="molecule type" value="Genomic_DNA"/>
</dbReference>
<evidence type="ECO:0000259" key="5">
    <source>
        <dbReference type="PROSITE" id="PS50994"/>
    </source>
</evidence>
<gene>
    <name evidence="6" type="ORF">FSP39_018680</name>
</gene>
<dbReference type="PROSITE" id="PS50994">
    <property type="entry name" value="INTEGRASE"/>
    <property type="match status" value="1"/>
</dbReference>
<dbReference type="InterPro" id="IPR041588">
    <property type="entry name" value="Integrase_H2C2"/>
</dbReference>
<dbReference type="FunFam" id="3.30.420.10:FF:000032">
    <property type="entry name" value="Retrovirus-related Pol polyprotein from transposon 297-like Protein"/>
    <property type="match status" value="1"/>
</dbReference>
<dbReference type="Gene3D" id="1.10.340.70">
    <property type="match status" value="1"/>
</dbReference>
<dbReference type="PANTHER" id="PTHR46888:SF1">
    <property type="entry name" value="RIBONUCLEASE H"/>
    <property type="match status" value="1"/>
</dbReference>
<evidence type="ECO:0000256" key="3">
    <source>
        <dbReference type="SAM" id="MobiDB-lite"/>
    </source>
</evidence>
<evidence type="ECO:0000259" key="4">
    <source>
        <dbReference type="PROSITE" id="PS50158"/>
    </source>
</evidence>
<comment type="caution">
    <text evidence="6">The sequence shown here is derived from an EMBL/GenBank/DDBJ whole genome shotgun (WGS) entry which is preliminary data.</text>
</comment>
<dbReference type="InterPro" id="IPR038269">
    <property type="entry name" value="SCAN_sf"/>
</dbReference>
<keyword evidence="7" id="KW-1185">Reference proteome</keyword>
<keyword evidence="1" id="KW-0862">Zinc</keyword>
<dbReference type="SMART" id="SM00343">
    <property type="entry name" value="ZnF_C2HC"/>
    <property type="match status" value="1"/>
</dbReference>
<dbReference type="PANTHER" id="PTHR46888">
    <property type="entry name" value="ZINC KNUCKLE DOMAINCONTAINING PROTEIN-RELATED"/>
    <property type="match status" value="1"/>
</dbReference>
<dbReference type="Pfam" id="PF00665">
    <property type="entry name" value="rve"/>
    <property type="match status" value="1"/>
</dbReference>
<dbReference type="PROSITE" id="PS50158">
    <property type="entry name" value="ZF_CCHC"/>
    <property type="match status" value="1"/>
</dbReference>
<keyword evidence="1" id="KW-0479">Metal-binding</keyword>
<dbReference type="SUPFAM" id="SSF47353">
    <property type="entry name" value="Retrovirus capsid dimerization domain-like"/>
    <property type="match status" value="1"/>
</dbReference>
<dbReference type="SUPFAM" id="SSF53098">
    <property type="entry name" value="Ribonuclease H-like"/>
    <property type="match status" value="1"/>
</dbReference>
<dbReference type="GO" id="GO:0003676">
    <property type="term" value="F:nucleic acid binding"/>
    <property type="evidence" value="ECO:0007669"/>
    <property type="project" value="InterPro"/>
</dbReference>
<dbReference type="Pfam" id="PF00098">
    <property type="entry name" value="zf-CCHC"/>
    <property type="match status" value="1"/>
</dbReference>
<organism evidence="6 7">
    <name type="scientific">Pinctada imbricata</name>
    <name type="common">Atlantic pearl-oyster</name>
    <name type="synonym">Pinctada martensii</name>
    <dbReference type="NCBI Taxonomy" id="66713"/>
    <lineage>
        <taxon>Eukaryota</taxon>
        <taxon>Metazoa</taxon>
        <taxon>Spiralia</taxon>
        <taxon>Lophotrochozoa</taxon>
        <taxon>Mollusca</taxon>
        <taxon>Bivalvia</taxon>
        <taxon>Autobranchia</taxon>
        <taxon>Pteriomorphia</taxon>
        <taxon>Pterioida</taxon>
        <taxon>Pterioidea</taxon>
        <taxon>Pteriidae</taxon>
        <taxon>Pinctada</taxon>
    </lineage>
</organism>
<dbReference type="InterPro" id="IPR012337">
    <property type="entry name" value="RNaseH-like_sf"/>
</dbReference>
<evidence type="ECO:0000256" key="1">
    <source>
        <dbReference type="PROSITE-ProRule" id="PRU00047"/>
    </source>
</evidence>
<feature type="compositionally biased region" description="Basic and acidic residues" evidence="3">
    <location>
        <begin position="298"/>
        <end position="307"/>
    </location>
</feature>
<feature type="coiled-coil region" evidence="2">
    <location>
        <begin position="46"/>
        <end position="75"/>
    </location>
</feature>
<dbReference type="InterPro" id="IPR003309">
    <property type="entry name" value="SCAN_dom"/>
</dbReference>
<dbReference type="Proteomes" id="UP001186944">
    <property type="component" value="Unassembled WGS sequence"/>
</dbReference>
<keyword evidence="2" id="KW-0175">Coiled coil</keyword>
<sequence>MNGLEQLKLLGESLGYKDEDLQKFVKEQQAIMREDRRAARAKEKEDKEFQMSIEKAKLEKERLEQELKLKQMSHEHELELIEKKSKLKESGILKDEVELVKPRAPKIPAFEDGKDDMDSYLRRFERYAESQKWNKSLWATHLSALLKGRALDVYALMPPDQSLDYLALKTALLKRYDLTEDGFKRKFRACRPEAGETFAQFSVRLGSYFQRWLEMSKTEKRFDDLYDLMLRDQFLHVCNKDLHLFLKERTPKSLVEMASLADQFREARFTSALSLVNKPNYQQHESVKQQVQPHPCKPRSDDNKPQEKNANFVPKSERRCYKCGKLGHIASECRPKGKVGSVLNNESNDDVTEVKETQVEGCSAFIAPLSDPIMSQIRIDDSVTVLSSSCQSQRDSNMPISSGYVEGKFVSVLRDTGCSGIVVRRNKVPDKNVTDKFQSCILADGTKIKVPIANIFKDTPYLKGNFSAWCMETPVYDLILGNENDVRAPGNPDPTWQPVQAVETRQQAKQKGKPLSKLNVPEIIRDNVSPDVLKNEQNNDDSLKKIRDLASKSEYTVKKKGTVKWLYIDGLIFREYSTPNEKVFKQLVVPTKLRNTVMKVAHESIMSGHLATRRTIWRVLSEFYWPGVQSDIKRFCRSCDVCQRTIAKGRITRVPLEKMPLIDEPFQRVAVDLIGPLQPPTDKGNRYILTLVDYATRYPEAVALSNIETERVAEALIEIFSRTGVPREMLTDMGCQFTSSLMEEVSRLISLKQLTATPYHPCCNGLVERFNGTLKQILKRMCVERPKDWDRYLSAALFAYREVPQESLGFSPFELLYGRSVRGPMSILKVLWT</sequence>
<feature type="compositionally biased region" description="Polar residues" evidence="3">
    <location>
        <begin position="283"/>
        <end position="292"/>
    </location>
</feature>
<protein>
    <submittedName>
        <fullName evidence="6">Uncharacterized protein</fullName>
    </submittedName>
</protein>
<accession>A0AA88YNU1</accession>
<dbReference type="AlphaFoldDB" id="A0AA88YNU1"/>
<dbReference type="Pfam" id="PF17921">
    <property type="entry name" value="Integrase_H2C2"/>
    <property type="match status" value="1"/>
</dbReference>
<dbReference type="Pfam" id="PF02023">
    <property type="entry name" value="SCAN"/>
    <property type="match status" value="1"/>
</dbReference>
<dbReference type="FunFam" id="1.10.340.70:FF:000001">
    <property type="entry name" value="Retrovirus-related Pol polyprotein from transposon gypsy-like Protein"/>
    <property type="match status" value="1"/>
</dbReference>
<evidence type="ECO:0000313" key="7">
    <source>
        <dbReference type="Proteomes" id="UP001186944"/>
    </source>
</evidence>
<dbReference type="Gene3D" id="4.10.60.10">
    <property type="entry name" value="Zinc finger, CCHC-type"/>
    <property type="match status" value="1"/>
</dbReference>
<proteinExistence type="predicted"/>
<reference evidence="6" key="1">
    <citation type="submission" date="2019-08" db="EMBL/GenBank/DDBJ databases">
        <title>The improved chromosome-level genome for the pearl oyster Pinctada fucata martensii using PacBio sequencing and Hi-C.</title>
        <authorList>
            <person name="Zheng Z."/>
        </authorList>
    </citation>
    <scope>NUCLEOTIDE SEQUENCE</scope>
    <source>
        <strain evidence="6">ZZ-2019</strain>
        <tissue evidence="6">Adductor muscle</tissue>
    </source>
</reference>
<feature type="domain" description="CCHC-type" evidence="4">
    <location>
        <begin position="318"/>
        <end position="334"/>
    </location>
</feature>
<dbReference type="InterPro" id="IPR001584">
    <property type="entry name" value="Integrase_cat-core"/>
</dbReference>
<feature type="domain" description="Integrase catalytic" evidence="5">
    <location>
        <begin position="661"/>
        <end position="820"/>
    </location>
</feature>
<dbReference type="InterPro" id="IPR036875">
    <property type="entry name" value="Znf_CCHC_sf"/>
</dbReference>
<dbReference type="GO" id="GO:0008270">
    <property type="term" value="F:zinc ion binding"/>
    <property type="evidence" value="ECO:0007669"/>
    <property type="project" value="UniProtKB-KW"/>
</dbReference>
<dbReference type="InterPro" id="IPR036397">
    <property type="entry name" value="RNaseH_sf"/>
</dbReference>
<name>A0AA88YNU1_PINIB</name>
<dbReference type="Gene3D" id="1.10.4020.10">
    <property type="entry name" value="DNA breaking-rejoining enzymes"/>
    <property type="match status" value="1"/>
</dbReference>
<keyword evidence="1" id="KW-0863">Zinc-finger</keyword>
<evidence type="ECO:0000256" key="2">
    <source>
        <dbReference type="SAM" id="Coils"/>
    </source>
</evidence>
<dbReference type="Gene3D" id="3.30.420.10">
    <property type="entry name" value="Ribonuclease H-like superfamily/Ribonuclease H"/>
    <property type="match status" value="1"/>
</dbReference>
<feature type="region of interest" description="Disordered" evidence="3">
    <location>
        <begin position="283"/>
        <end position="311"/>
    </location>
</feature>
<evidence type="ECO:0000313" key="6">
    <source>
        <dbReference type="EMBL" id="KAK3103355.1"/>
    </source>
</evidence>
<dbReference type="SUPFAM" id="SSF57756">
    <property type="entry name" value="Retrovirus zinc finger-like domains"/>
    <property type="match status" value="1"/>
</dbReference>
<dbReference type="GO" id="GO:0015074">
    <property type="term" value="P:DNA integration"/>
    <property type="evidence" value="ECO:0007669"/>
    <property type="project" value="InterPro"/>
</dbReference>